<organism evidence="3">
    <name type="scientific">Dissoconium aciculare CBS 342.82</name>
    <dbReference type="NCBI Taxonomy" id="1314786"/>
    <lineage>
        <taxon>Eukaryota</taxon>
        <taxon>Fungi</taxon>
        <taxon>Dikarya</taxon>
        <taxon>Ascomycota</taxon>
        <taxon>Pezizomycotina</taxon>
        <taxon>Dothideomycetes</taxon>
        <taxon>Dothideomycetidae</taxon>
        <taxon>Mycosphaerellales</taxon>
        <taxon>Dissoconiaceae</taxon>
        <taxon>Dissoconium</taxon>
    </lineage>
</organism>
<evidence type="ECO:0000256" key="1">
    <source>
        <dbReference type="SAM" id="MobiDB-lite"/>
    </source>
</evidence>
<proteinExistence type="predicted"/>
<dbReference type="Proteomes" id="UP000504637">
    <property type="component" value="Unplaced"/>
</dbReference>
<dbReference type="RefSeq" id="XP_033458291.1">
    <property type="nucleotide sequence ID" value="XM_033600112.1"/>
</dbReference>
<name>A0A6J3LZN4_9PEZI</name>
<dbReference type="OrthoDB" id="288942at2759"/>
<reference evidence="3" key="3">
    <citation type="submission" date="2025-08" db="UniProtKB">
        <authorList>
            <consortium name="RefSeq"/>
        </authorList>
    </citation>
    <scope>IDENTIFICATION</scope>
    <source>
        <strain evidence="3">CBS 342.82</strain>
    </source>
</reference>
<reference evidence="3" key="1">
    <citation type="submission" date="2020-01" db="EMBL/GenBank/DDBJ databases">
        <authorList>
            <consortium name="DOE Joint Genome Institute"/>
            <person name="Haridas S."/>
            <person name="Albert R."/>
            <person name="Binder M."/>
            <person name="Bloem J."/>
            <person name="Labutti K."/>
            <person name="Salamov A."/>
            <person name="Andreopoulos B."/>
            <person name="Baker S.E."/>
            <person name="Barry K."/>
            <person name="Bills G."/>
            <person name="Bluhm B.H."/>
            <person name="Cannon C."/>
            <person name="Castanera R."/>
            <person name="Culley D.E."/>
            <person name="Daum C."/>
            <person name="Ezra D."/>
            <person name="Gonzalez J.B."/>
            <person name="Henrissat B."/>
            <person name="Kuo A."/>
            <person name="Liang C."/>
            <person name="Lipzen A."/>
            <person name="Lutzoni F."/>
            <person name="Magnuson J."/>
            <person name="Mondo S."/>
            <person name="Nolan M."/>
            <person name="Ohm R."/>
            <person name="Pangilinan J."/>
            <person name="Park H.-J."/>
            <person name="Ramirez L."/>
            <person name="Alfaro M."/>
            <person name="Sun H."/>
            <person name="Tritt A."/>
            <person name="Yoshinaga Y."/>
            <person name="Zwiers L.-H."/>
            <person name="Turgeon B.G."/>
            <person name="Goodwin S.B."/>
            <person name="Spatafora J.W."/>
            <person name="Crous P.W."/>
            <person name="Grigoriev I.V."/>
        </authorList>
    </citation>
    <scope>NUCLEOTIDE SEQUENCE</scope>
    <source>
        <strain evidence="3">CBS 342.82</strain>
    </source>
</reference>
<feature type="region of interest" description="Disordered" evidence="1">
    <location>
        <begin position="1"/>
        <end position="30"/>
    </location>
</feature>
<feature type="compositionally biased region" description="Basic and acidic residues" evidence="1">
    <location>
        <begin position="10"/>
        <end position="22"/>
    </location>
</feature>
<evidence type="ECO:0000313" key="2">
    <source>
        <dbReference type="Proteomes" id="UP000504637"/>
    </source>
</evidence>
<reference evidence="3" key="2">
    <citation type="submission" date="2020-04" db="EMBL/GenBank/DDBJ databases">
        <authorList>
            <consortium name="NCBI Genome Project"/>
        </authorList>
    </citation>
    <scope>NUCLEOTIDE SEQUENCE</scope>
    <source>
        <strain evidence="3">CBS 342.82</strain>
    </source>
</reference>
<dbReference type="GeneID" id="54357912"/>
<protein>
    <submittedName>
        <fullName evidence="3">Uncharacterized protein</fullName>
    </submittedName>
</protein>
<evidence type="ECO:0000313" key="3">
    <source>
        <dbReference type="RefSeq" id="XP_033458291.1"/>
    </source>
</evidence>
<gene>
    <name evidence="3" type="ORF">K489DRAFT_270285</name>
</gene>
<dbReference type="AlphaFoldDB" id="A0A6J3LZN4"/>
<sequence>MATSEISVTTEHDEPRPEEPRRNAYHRNKDHRLRRLLTMETSLAKNIHKCNPQTDSPIWRLPQEIRDMVCGSTFSLSSGLLSRFLI</sequence>
<keyword evidence="2" id="KW-1185">Reference proteome</keyword>
<accession>A0A6J3LZN4</accession>